<dbReference type="InterPro" id="IPR005828">
    <property type="entry name" value="MFS_sugar_transport-like"/>
</dbReference>
<evidence type="ECO:0000256" key="6">
    <source>
        <dbReference type="ARBA" id="ARBA00023136"/>
    </source>
</evidence>
<dbReference type="InterPro" id="IPR003663">
    <property type="entry name" value="Sugar/inositol_transpt"/>
</dbReference>
<dbReference type="InterPro" id="IPR020846">
    <property type="entry name" value="MFS_dom"/>
</dbReference>
<evidence type="ECO:0000256" key="2">
    <source>
        <dbReference type="ARBA" id="ARBA00010992"/>
    </source>
</evidence>
<dbReference type="PANTHER" id="PTHR48020:SF12">
    <property type="entry name" value="PROTON MYO-INOSITOL COTRANSPORTER"/>
    <property type="match status" value="1"/>
</dbReference>
<dbReference type="Gene3D" id="1.20.1250.20">
    <property type="entry name" value="MFS general substrate transporter like domains"/>
    <property type="match status" value="2"/>
</dbReference>
<dbReference type="Pfam" id="PF00083">
    <property type="entry name" value="Sugar_tr"/>
    <property type="match status" value="2"/>
</dbReference>
<evidence type="ECO:0000259" key="8">
    <source>
        <dbReference type="PROSITE" id="PS50850"/>
    </source>
</evidence>
<evidence type="ECO:0000256" key="3">
    <source>
        <dbReference type="ARBA" id="ARBA00022448"/>
    </source>
</evidence>
<dbReference type="WBParaSite" id="ACRNAN_scaffold6001.g17250.t1">
    <property type="protein sequence ID" value="ACRNAN_scaffold6001.g17250.t1"/>
    <property type="gene ID" value="ACRNAN_scaffold6001.g17250"/>
</dbReference>
<keyword evidence="4 7" id="KW-0812">Transmembrane</keyword>
<dbReference type="Proteomes" id="UP000887540">
    <property type="component" value="Unplaced"/>
</dbReference>
<name>A0A914E641_9BILA</name>
<proteinExistence type="inferred from homology"/>
<dbReference type="SUPFAM" id="SSF103473">
    <property type="entry name" value="MFS general substrate transporter"/>
    <property type="match status" value="1"/>
</dbReference>
<protein>
    <submittedName>
        <fullName evidence="10">Major facilitator superfamily (MFS) profile domain-containing protein</fullName>
    </submittedName>
</protein>
<dbReference type="InterPro" id="IPR036259">
    <property type="entry name" value="MFS_trans_sf"/>
</dbReference>
<organism evidence="9 10">
    <name type="scientific">Acrobeloides nanus</name>
    <dbReference type="NCBI Taxonomy" id="290746"/>
    <lineage>
        <taxon>Eukaryota</taxon>
        <taxon>Metazoa</taxon>
        <taxon>Ecdysozoa</taxon>
        <taxon>Nematoda</taxon>
        <taxon>Chromadorea</taxon>
        <taxon>Rhabditida</taxon>
        <taxon>Tylenchina</taxon>
        <taxon>Cephalobomorpha</taxon>
        <taxon>Cephaloboidea</taxon>
        <taxon>Cephalobidae</taxon>
        <taxon>Acrobeloides</taxon>
    </lineage>
</organism>
<feature type="transmembrane region" description="Helical" evidence="7">
    <location>
        <begin position="60"/>
        <end position="83"/>
    </location>
</feature>
<dbReference type="AlphaFoldDB" id="A0A914E641"/>
<evidence type="ECO:0000256" key="1">
    <source>
        <dbReference type="ARBA" id="ARBA00004141"/>
    </source>
</evidence>
<keyword evidence="6 7" id="KW-0472">Membrane</keyword>
<dbReference type="PANTHER" id="PTHR48020">
    <property type="entry name" value="PROTON MYO-INOSITOL COTRANSPORTER"/>
    <property type="match status" value="1"/>
</dbReference>
<keyword evidence="5 7" id="KW-1133">Transmembrane helix</keyword>
<feature type="transmembrane region" description="Helical" evidence="7">
    <location>
        <begin position="95"/>
        <end position="121"/>
    </location>
</feature>
<dbReference type="PROSITE" id="PS00216">
    <property type="entry name" value="SUGAR_TRANSPORT_1"/>
    <property type="match status" value="1"/>
</dbReference>
<evidence type="ECO:0000256" key="5">
    <source>
        <dbReference type="ARBA" id="ARBA00022989"/>
    </source>
</evidence>
<dbReference type="PRINTS" id="PR00171">
    <property type="entry name" value="SUGRTRNSPORT"/>
</dbReference>
<accession>A0A914E641</accession>
<dbReference type="InterPro" id="IPR050814">
    <property type="entry name" value="Myo-inositol_Transporter"/>
</dbReference>
<comment type="subcellular location">
    <subcellularLocation>
        <location evidence="1">Membrane</location>
        <topology evidence="1">Multi-pass membrane protein</topology>
    </subcellularLocation>
</comment>
<sequence length="241" mass="26842">MKSKEPPYKPELGGFIYWLCTVTVVGGFIYGFDTSILTPAVIYLQNNEEMKPWSDGWKDALFSFNLGMAALGALFSGIIADIYGRKKAIMLGDIINTIGAIICCAAFTKWILLIGVIFLGFATGISSHTAPLYISEFCPSYIFERIYEHNEDWIRYEIAELRAARERSEKNKALHNGARIIFRVFSTPHVRKAFFVGCALQIFQQASGINTIIYFTDTLFKSAGITGDHDSTFLSVGPACI</sequence>
<dbReference type="PROSITE" id="PS50850">
    <property type="entry name" value="MFS"/>
    <property type="match status" value="1"/>
</dbReference>
<evidence type="ECO:0000313" key="9">
    <source>
        <dbReference type="Proteomes" id="UP000887540"/>
    </source>
</evidence>
<dbReference type="GO" id="GO:0016324">
    <property type="term" value="C:apical plasma membrane"/>
    <property type="evidence" value="ECO:0007669"/>
    <property type="project" value="TreeGrafter"/>
</dbReference>
<reference evidence="10" key="1">
    <citation type="submission" date="2022-11" db="UniProtKB">
        <authorList>
            <consortium name="WormBaseParasite"/>
        </authorList>
    </citation>
    <scope>IDENTIFICATION</scope>
</reference>
<feature type="domain" description="Major facilitator superfamily (MFS) profile" evidence="8">
    <location>
        <begin position="19"/>
        <end position="241"/>
    </location>
</feature>
<keyword evidence="3" id="KW-0813">Transport</keyword>
<dbReference type="GO" id="GO:0005366">
    <property type="term" value="F:myo-inositol:proton symporter activity"/>
    <property type="evidence" value="ECO:0007669"/>
    <property type="project" value="TreeGrafter"/>
</dbReference>
<comment type="similarity">
    <text evidence="2">Belongs to the major facilitator superfamily. Sugar transporter (TC 2.A.1.1) family.</text>
</comment>
<evidence type="ECO:0000256" key="4">
    <source>
        <dbReference type="ARBA" id="ARBA00022692"/>
    </source>
</evidence>
<evidence type="ECO:0000313" key="10">
    <source>
        <dbReference type="WBParaSite" id="ACRNAN_scaffold6001.g17250.t1"/>
    </source>
</evidence>
<keyword evidence="9" id="KW-1185">Reference proteome</keyword>
<evidence type="ECO:0000256" key="7">
    <source>
        <dbReference type="SAM" id="Phobius"/>
    </source>
</evidence>
<dbReference type="InterPro" id="IPR005829">
    <property type="entry name" value="Sugar_transporter_CS"/>
</dbReference>
<feature type="transmembrane region" description="Helical" evidence="7">
    <location>
        <begin position="12"/>
        <end position="32"/>
    </location>
</feature>